<name>A0A3M7RQD9_BRAPC</name>
<feature type="compositionally biased region" description="Polar residues" evidence="1">
    <location>
        <begin position="267"/>
        <end position="280"/>
    </location>
</feature>
<proteinExistence type="predicted"/>
<organism evidence="2 3">
    <name type="scientific">Brachionus plicatilis</name>
    <name type="common">Marine rotifer</name>
    <name type="synonym">Brachionus muelleri</name>
    <dbReference type="NCBI Taxonomy" id="10195"/>
    <lineage>
        <taxon>Eukaryota</taxon>
        <taxon>Metazoa</taxon>
        <taxon>Spiralia</taxon>
        <taxon>Gnathifera</taxon>
        <taxon>Rotifera</taxon>
        <taxon>Eurotatoria</taxon>
        <taxon>Monogononta</taxon>
        <taxon>Pseudotrocha</taxon>
        <taxon>Ploima</taxon>
        <taxon>Brachionidae</taxon>
        <taxon>Brachionus</taxon>
    </lineage>
</organism>
<feature type="region of interest" description="Disordered" evidence="1">
    <location>
        <begin position="230"/>
        <end position="287"/>
    </location>
</feature>
<reference evidence="2 3" key="1">
    <citation type="journal article" date="2018" name="Sci. Rep.">
        <title>Genomic signatures of local adaptation to the degree of environmental predictability in rotifers.</title>
        <authorList>
            <person name="Franch-Gras L."/>
            <person name="Hahn C."/>
            <person name="Garcia-Roger E.M."/>
            <person name="Carmona M.J."/>
            <person name="Serra M."/>
            <person name="Gomez A."/>
        </authorList>
    </citation>
    <scope>NUCLEOTIDE SEQUENCE [LARGE SCALE GENOMIC DNA]</scope>
    <source>
        <strain evidence="2">HYR1</strain>
    </source>
</reference>
<gene>
    <name evidence="2" type="ORF">BpHYR1_037985</name>
</gene>
<sequence length="395" mass="45303">MFFFIELNSLSSQLSSGTICSQNKKTNPTDLSTAKWRCKVCIVKRELAKKSGCWSASVEARPDVRQSLLETLKKIKELEKQKKMEQQPSIEFSDIKRVKIKKFGLLAAAASKFNTNLYLRRHSQNSDGENSKIISLDEWRKKRNIENQETLIGDHDDQDDGDDQSKIGRKKFRQFSMNKQEQKSNGESDQMALLTKDLNDFIDRTESDENLANLAKVILIEHKRSLQMTQTMTQDSSISYNQSTDSRRDSFSSRQDSSISVHENESSKQASTKHGTAQKKNSNDWRQRRKNLMIRSKKWSNAFDEENQDSSLIITTDESFASNSLVENAESQNNSPIFHEDSSCSVHISAPEHSPQFQIRSSFCEDSETLDCENITTRKNTRKLPDLPTSKHFHI</sequence>
<keyword evidence="3" id="KW-1185">Reference proteome</keyword>
<accession>A0A3M7RQD9</accession>
<dbReference type="Proteomes" id="UP000276133">
    <property type="component" value="Unassembled WGS sequence"/>
</dbReference>
<evidence type="ECO:0000256" key="1">
    <source>
        <dbReference type="SAM" id="MobiDB-lite"/>
    </source>
</evidence>
<comment type="caution">
    <text evidence="2">The sequence shown here is derived from an EMBL/GenBank/DDBJ whole genome shotgun (WGS) entry which is preliminary data.</text>
</comment>
<feature type="region of interest" description="Disordered" evidence="1">
    <location>
        <begin position="150"/>
        <end position="189"/>
    </location>
</feature>
<feature type="compositionally biased region" description="Polar residues" evidence="1">
    <location>
        <begin position="230"/>
        <end position="242"/>
    </location>
</feature>
<evidence type="ECO:0000313" key="2">
    <source>
        <dbReference type="EMBL" id="RNA25699.1"/>
    </source>
</evidence>
<evidence type="ECO:0000313" key="3">
    <source>
        <dbReference type="Proteomes" id="UP000276133"/>
    </source>
</evidence>
<dbReference type="AlphaFoldDB" id="A0A3M7RQD9"/>
<dbReference type="EMBL" id="REGN01002881">
    <property type="protein sequence ID" value="RNA25699.1"/>
    <property type="molecule type" value="Genomic_DNA"/>
</dbReference>
<protein>
    <submittedName>
        <fullName evidence="2">Uncharacterized protein</fullName>
    </submittedName>
</protein>